<dbReference type="Proteomes" id="UP000009183">
    <property type="component" value="Unassembled WGS sequence, unordered"/>
</dbReference>
<dbReference type="GO" id="GO:0005634">
    <property type="term" value="C:nucleus"/>
    <property type="evidence" value="ECO:0007669"/>
    <property type="project" value="UniProtKB-SubCell"/>
</dbReference>
<dbReference type="Pfam" id="PF03859">
    <property type="entry name" value="CG-1"/>
    <property type="match status" value="1"/>
</dbReference>
<gene>
    <name evidence="5" type="ORF">VIT_00s0805g00010</name>
</gene>
<feature type="domain" description="CG-1" evidence="4">
    <location>
        <begin position="15"/>
        <end position="60"/>
    </location>
</feature>
<dbReference type="PANTHER" id="PTHR23335:SF30">
    <property type="entry name" value="CALMODULIN-BINDING TRANSCRIPTION ACTIVATOR 3"/>
    <property type="match status" value="1"/>
</dbReference>
<evidence type="ECO:0000259" key="4">
    <source>
        <dbReference type="PROSITE" id="PS51437"/>
    </source>
</evidence>
<evidence type="ECO:0000313" key="6">
    <source>
        <dbReference type="Proteomes" id="UP000009183"/>
    </source>
</evidence>
<dbReference type="EMBL" id="FN595041">
    <property type="protein sequence ID" value="CBI18819.3"/>
    <property type="molecule type" value="Genomic_DNA"/>
</dbReference>
<organism evidence="5 6">
    <name type="scientific">Vitis vinifera</name>
    <name type="common">Grape</name>
    <dbReference type="NCBI Taxonomy" id="29760"/>
    <lineage>
        <taxon>Eukaryota</taxon>
        <taxon>Viridiplantae</taxon>
        <taxon>Streptophyta</taxon>
        <taxon>Embryophyta</taxon>
        <taxon>Tracheophyta</taxon>
        <taxon>Spermatophyta</taxon>
        <taxon>Magnoliopsida</taxon>
        <taxon>eudicotyledons</taxon>
        <taxon>Gunneridae</taxon>
        <taxon>Pentapetalae</taxon>
        <taxon>rosids</taxon>
        <taxon>Vitales</taxon>
        <taxon>Vitaceae</taxon>
        <taxon>Viteae</taxon>
        <taxon>Vitis</taxon>
    </lineage>
</organism>
<dbReference type="InterPro" id="IPR005559">
    <property type="entry name" value="CG-1_dom"/>
</dbReference>
<evidence type="ECO:0000256" key="3">
    <source>
        <dbReference type="ARBA" id="ARBA00023242"/>
    </source>
</evidence>
<keyword evidence="6" id="KW-1185">Reference proteome</keyword>
<dbReference type="PANTHER" id="PTHR23335">
    <property type="entry name" value="CALMODULIN-BINDING TRANSCRIPTION ACTIVATOR CAMTA"/>
    <property type="match status" value="1"/>
</dbReference>
<dbReference type="PaxDb" id="29760-VIT_00s0805g00010.t01"/>
<accession>E0CNP7</accession>
<keyword evidence="3" id="KW-0539">Nucleus</keyword>
<evidence type="ECO:0000313" key="5">
    <source>
        <dbReference type="EMBL" id="CBI18819.3"/>
    </source>
</evidence>
<name>E0CNP7_VITVI</name>
<evidence type="ECO:0000256" key="2">
    <source>
        <dbReference type="ARBA" id="ARBA00023163"/>
    </source>
</evidence>
<dbReference type="AlphaFoldDB" id="E0CNP7"/>
<protein>
    <recommendedName>
        <fullName evidence="4">CG-1 domain-containing protein</fullName>
    </recommendedName>
</protein>
<dbReference type="PROSITE" id="PS51437">
    <property type="entry name" value="CG_1"/>
    <property type="match status" value="1"/>
</dbReference>
<keyword evidence="2" id="KW-0804">Transcription</keyword>
<evidence type="ECO:0000256" key="1">
    <source>
        <dbReference type="ARBA" id="ARBA00004123"/>
    </source>
</evidence>
<dbReference type="GO" id="GO:0003677">
    <property type="term" value="F:DNA binding"/>
    <property type="evidence" value="ECO:0007669"/>
    <property type="project" value="InterPro"/>
</dbReference>
<dbReference type="HOGENOM" id="CLU_2946389_0_0_1"/>
<proteinExistence type="predicted"/>
<dbReference type="InParanoid" id="E0CNP7"/>
<dbReference type="OMA" id="ICPEPAN"/>
<dbReference type="eggNOG" id="KOG0520">
    <property type="taxonomic scope" value="Eukaryota"/>
</dbReference>
<dbReference type="OrthoDB" id="407555at2759"/>
<sequence>MADTRRYALGNQLDIEQILLEAQNRWLRPAEICEILRNYIKFRICPEPANMPPSTVFNCI</sequence>
<reference evidence="6" key="1">
    <citation type="journal article" date="2007" name="Nature">
        <title>The grapevine genome sequence suggests ancestral hexaploidization in major angiosperm phyla.</title>
        <authorList>
            <consortium name="The French-Italian Public Consortium for Grapevine Genome Characterization."/>
            <person name="Jaillon O."/>
            <person name="Aury J.-M."/>
            <person name="Noel B."/>
            <person name="Policriti A."/>
            <person name="Clepet C."/>
            <person name="Casagrande A."/>
            <person name="Choisne N."/>
            <person name="Aubourg S."/>
            <person name="Vitulo N."/>
            <person name="Jubin C."/>
            <person name="Vezzi A."/>
            <person name="Legeai F."/>
            <person name="Hugueney P."/>
            <person name="Dasilva C."/>
            <person name="Horner D."/>
            <person name="Mica E."/>
            <person name="Jublot D."/>
            <person name="Poulain J."/>
            <person name="Bruyere C."/>
            <person name="Billault A."/>
            <person name="Segurens B."/>
            <person name="Gouyvenoux M."/>
            <person name="Ugarte E."/>
            <person name="Cattonaro F."/>
            <person name="Anthouard V."/>
            <person name="Vico V."/>
            <person name="Del Fabbro C."/>
            <person name="Alaux M."/>
            <person name="Di Gaspero G."/>
            <person name="Dumas V."/>
            <person name="Felice N."/>
            <person name="Paillard S."/>
            <person name="Juman I."/>
            <person name="Moroldo M."/>
            <person name="Scalabrin S."/>
            <person name="Canaguier A."/>
            <person name="Le Clainche I."/>
            <person name="Malacrida G."/>
            <person name="Durand E."/>
            <person name="Pesole G."/>
            <person name="Laucou V."/>
            <person name="Chatelet P."/>
            <person name="Merdinoglu D."/>
            <person name="Delledonne M."/>
            <person name="Pezzotti M."/>
            <person name="Lecharny A."/>
            <person name="Scarpelli C."/>
            <person name="Artiguenave F."/>
            <person name="Pe M.E."/>
            <person name="Valle G."/>
            <person name="Morgante M."/>
            <person name="Caboche M."/>
            <person name="Adam-Blondon A.-F."/>
            <person name="Weissenbach J."/>
            <person name="Quetier F."/>
            <person name="Wincker P."/>
        </authorList>
    </citation>
    <scope>NUCLEOTIDE SEQUENCE [LARGE SCALE GENOMIC DNA]</scope>
    <source>
        <strain evidence="6">cv. Pinot noir / PN40024</strain>
    </source>
</reference>
<comment type="subcellular location">
    <subcellularLocation>
        <location evidence="1">Nucleus</location>
    </subcellularLocation>
</comment>